<keyword evidence="2" id="KW-1185">Reference proteome</keyword>
<reference evidence="1" key="1">
    <citation type="journal article" date="2022" name="Int. J. Mol. Sci.">
        <title>Draft Genome of Tanacetum Coccineum: Genomic Comparison of Closely Related Tanacetum-Family Plants.</title>
        <authorList>
            <person name="Yamashiro T."/>
            <person name="Shiraishi A."/>
            <person name="Nakayama K."/>
            <person name="Satake H."/>
        </authorList>
    </citation>
    <scope>NUCLEOTIDE SEQUENCE</scope>
</reference>
<dbReference type="PANTHER" id="PTHR42648">
    <property type="entry name" value="TRANSPOSASE, PUTATIVE-RELATED"/>
    <property type="match status" value="1"/>
</dbReference>
<reference evidence="1" key="2">
    <citation type="submission" date="2022-01" db="EMBL/GenBank/DDBJ databases">
        <authorList>
            <person name="Yamashiro T."/>
            <person name="Shiraishi A."/>
            <person name="Satake H."/>
            <person name="Nakayama K."/>
        </authorList>
    </citation>
    <scope>NUCLEOTIDE SEQUENCE</scope>
</reference>
<sequence>MLVLCIMFSNKRPKHGLDSYYLWPYHLGHINNKCMDMLQHDGLLQPTHDESHEKYKSCISRKMARKPFPHQVERAQDLLGLIHTDVYGPFRTVSIEGARYFITFTDDFSCYGFIYLMKHKHEVFETFKVIQNEVEKQLGYPKEMMGYYFYYLLENNIFVSQNAEFFENSFMVQEASGSHELLKMSEIDKGLELIQEKNTQPFENTSEGNTKIAPTKVESQNVGVPIRRFKRTPQVPDRYGYYVDIEEYELGDLIEPPNYKAALADPKSDK</sequence>
<evidence type="ECO:0000313" key="1">
    <source>
        <dbReference type="EMBL" id="GJT98882.1"/>
    </source>
</evidence>
<accession>A0ABQ5IFK6</accession>
<dbReference type="PANTHER" id="PTHR42648:SF27">
    <property type="entry name" value="RNA-DIRECTED DNA POLYMERASE"/>
    <property type="match status" value="1"/>
</dbReference>
<dbReference type="InterPro" id="IPR012337">
    <property type="entry name" value="RNaseH-like_sf"/>
</dbReference>
<dbReference type="InterPro" id="IPR039537">
    <property type="entry name" value="Retrotran_Ty1/copia-like"/>
</dbReference>
<proteinExistence type="predicted"/>
<comment type="caution">
    <text evidence="1">The sequence shown here is derived from an EMBL/GenBank/DDBJ whole genome shotgun (WGS) entry which is preliminary data.</text>
</comment>
<evidence type="ECO:0000313" key="2">
    <source>
        <dbReference type="Proteomes" id="UP001151760"/>
    </source>
</evidence>
<name>A0ABQ5IFK6_9ASTR</name>
<protein>
    <submittedName>
        <fullName evidence="1">Retrotransposon protein, putative, ty1-copia subclass</fullName>
    </submittedName>
</protein>
<gene>
    <name evidence="1" type="ORF">Tco_1094400</name>
</gene>
<dbReference type="Proteomes" id="UP001151760">
    <property type="component" value="Unassembled WGS sequence"/>
</dbReference>
<dbReference type="InterPro" id="IPR036397">
    <property type="entry name" value="RNaseH_sf"/>
</dbReference>
<dbReference type="SUPFAM" id="SSF53098">
    <property type="entry name" value="Ribonuclease H-like"/>
    <property type="match status" value="1"/>
</dbReference>
<dbReference type="EMBL" id="BQNB010020716">
    <property type="protein sequence ID" value="GJT98882.1"/>
    <property type="molecule type" value="Genomic_DNA"/>
</dbReference>
<organism evidence="1 2">
    <name type="scientific">Tanacetum coccineum</name>
    <dbReference type="NCBI Taxonomy" id="301880"/>
    <lineage>
        <taxon>Eukaryota</taxon>
        <taxon>Viridiplantae</taxon>
        <taxon>Streptophyta</taxon>
        <taxon>Embryophyta</taxon>
        <taxon>Tracheophyta</taxon>
        <taxon>Spermatophyta</taxon>
        <taxon>Magnoliopsida</taxon>
        <taxon>eudicotyledons</taxon>
        <taxon>Gunneridae</taxon>
        <taxon>Pentapetalae</taxon>
        <taxon>asterids</taxon>
        <taxon>campanulids</taxon>
        <taxon>Asterales</taxon>
        <taxon>Asteraceae</taxon>
        <taxon>Asteroideae</taxon>
        <taxon>Anthemideae</taxon>
        <taxon>Anthemidinae</taxon>
        <taxon>Tanacetum</taxon>
    </lineage>
</organism>
<dbReference type="Gene3D" id="3.30.420.10">
    <property type="entry name" value="Ribonuclease H-like superfamily/Ribonuclease H"/>
    <property type="match status" value="1"/>
</dbReference>